<protein>
    <submittedName>
        <fullName evidence="2">Uncharacterized protein</fullName>
    </submittedName>
</protein>
<feature type="non-terminal residue" evidence="2">
    <location>
        <position position="152"/>
    </location>
</feature>
<dbReference type="OrthoDB" id="10400027at2759"/>
<keyword evidence="3" id="KW-1185">Reference proteome</keyword>
<evidence type="ECO:0000313" key="2">
    <source>
        <dbReference type="EMBL" id="EWM20552.1"/>
    </source>
</evidence>
<name>W7T1F6_9STRA</name>
<evidence type="ECO:0000313" key="3">
    <source>
        <dbReference type="Proteomes" id="UP000019335"/>
    </source>
</evidence>
<reference evidence="2 3" key="1">
    <citation type="journal article" date="2014" name="Mol. Plant">
        <title>Chromosome Scale Genome Assembly and Transcriptome Profiling of Nannochloropsis gaditana in Nitrogen Depletion.</title>
        <authorList>
            <person name="Corteggiani Carpinelli E."/>
            <person name="Telatin A."/>
            <person name="Vitulo N."/>
            <person name="Forcato C."/>
            <person name="D'Angelo M."/>
            <person name="Schiavon R."/>
            <person name="Vezzi A."/>
            <person name="Giacometti G.M."/>
            <person name="Morosinotto T."/>
            <person name="Valle G."/>
        </authorList>
    </citation>
    <scope>NUCLEOTIDE SEQUENCE [LARGE SCALE GENOMIC DNA]</scope>
    <source>
        <strain evidence="2 3">B-31</strain>
    </source>
</reference>
<proteinExistence type="predicted"/>
<dbReference type="EMBL" id="AZIL01002997">
    <property type="protein sequence ID" value="EWM20552.1"/>
    <property type="molecule type" value="Genomic_DNA"/>
</dbReference>
<dbReference type="AlphaFoldDB" id="W7T1F6"/>
<comment type="caution">
    <text evidence="2">The sequence shown here is derived from an EMBL/GenBank/DDBJ whole genome shotgun (WGS) entry which is preliminary data.</text>
</comment>
<gene>
    <name evidence="2" type="ORF">Naga_101174g1</name>
</gene>
<dbReference type="Proteomes" id="UP000019335">
    <property type="component" value="Unassembled WGS sequence"/>
</dbReference>
<organism evidence="2 3">
    <name type="scientific">Nannochloropsis gaditana</name>
    <dbReference type="NCBI Taxonomy" id="72520"/>
    <lineage>
        <taxon>Eukaryota</taxon>
        <taxon>Sar</taxon>
        <taxon>Stramenopiles</taxon>
        <taxon>Ochrophyta</taxon>
        <taxon>Eustigmatophyceae</taxon>
        <taxon>Eustigmatales</taxon>
        <taxon>Monodopsidaceae</taxon>
        <taxon>Nannochloropsis</taxon>
    </lineage>
</organism>
<sequence>MRNAYHRRGVLIFLLAIYASIDTMLRHGLGKVQGARPLQAGRVRTLFLGASSTGHVQRPHPHPYTHRTSSKSIAWTRAAAALGGMSLLTSVTGTAGGGSGGPTAPTKGMTSMAAGEGGVGGGNALLEQDGLPKFGKITPEAVVPAIRRLSEV</sequence>
<evidence type="ECO:0000256" key="1">
    <source>
        <dbReference type="SAM" id="MobiDB-lite"/>
    </source>
</evidence>
<accession>W7T1F6</accession>
<feature type="region of interest" description="Disordered" evidence="1">
    <location>
        <begin position="94"/>
        <end position="115"/>
    </location>
</feature>